<dbReference type="InterPro" id="IPR005162">
    <property type="entry name" value="Retrotrans_gag_dom"/>
</dbReference>
<evidence type="ECO:0000313" key="2">
    <source>
        <dbReference type="EMBL" id="CAN83541.1"/>
    </source>
</evidence>
<organism evidence="2">
    <name type="scientific">Vitis vinifera</name>
    <name type="common">Grape</name>
    <dbReference type="NCBI Taxonomy" id="29760"/>
    <lineage>
        <taxon>Eukaryota</taxon>
        <taxon>Viridiplantae</taxon>
        <taxon>Streptophyta</taxon>
        <taxon>Embryophyta</taxon>
        <taxon>Tracheophyta</taxon>
        <taxon>Spermatophyta</taxon>
        <taxon>Magnoliopsida</taxon>
        <taxon>eudicotyledons</taxon>
        <taxon>Gunneridae</taxon>
        <taxon>Pentapetalae</taxon>
        <taxon>rosids</taxon>
        <taxon>Vitales</taxon>
        <taxon>Vitaceae</taxon>
        <taxon>Viteae</taxon>
        <taxon>Vitis</taxon>
    </lineage>
</organism>
<dbReference type="AlphaFoldDB" id="A5BSA3"/>
<feature type="domain" description="Retrotransposon gag" evidence="1">
    <location>
        <begin position="133"/>
        <end position="200"/>
    </location>
</feature>
<dbReference type="PANTHER" id="PTHR35046:SF9">
    <property type="entry name" value="RNA-DIRECTED DNA POLYMERASE"/>
    <property type="match status" value="1"/>
</dbReference>
<protein>
    <recommendedName>
        <fullName evidence="1">Retrotransposon gag domain-containing protein</fullName>
    </recommendedName>
</protein>
<proteinExistence type="predicted"/>
<reference evidence="2" key="1">
    <citation type="journal article" date="2007" name="PLoS ONE">
        <title>The first genome sequence of an elite grapevine cultivar (Pinot noir Vitis vinifera L.): coping with a highly heterozygous genome.</title>
        <authorList>
            <person name="Velasco R."/>
            <person name="Zharkikh A."/>
            <person name="Troggio M."/>
            <person name="Cartwright D.A."/>
            <person name="Cestaro A."/>
            <person name="Pruss D."/>
            <person name="Pindo M."/>
            <person name="FitzGerald L.M."/>
            <person name="Vezzulli S."/>
            <person name="Reid J."/>
            <person name="Malacarne G."/>
            <person name="Iliev D."/>
            <person name="Coppola G."/>
            <person name="Wardell B."/>
            <person name="Micheletti D."/>
            <person name="Macalma T."/>
            <person name="Facci M."/>
            <person name="Mitchell J.T."/>
            <person name="Perazzolli M."/>
            <person name="Eldredge G."/>
            <person name="Gatto P."/>
            <person name="Oyzerski R."/>
            <person name="Moretto M."/>
            <person name="Gutin N."/>
            <person name="Stefanini M."/>
            <person name="Chen Y."/>
            <person name="Segala C."/>
            <person name="Davenport C."/>
            <person name="Dematte L."/>
            <person name="Mraz A."/>
            <person name="Battilana J."/>
            <person name="Stormo K."/>
            <person name="Costa F."/>
            <person name="Tao Q."/>
            <person name="Si-Ammour A."/>
            <person name="Harkins T."/>
            <person name="Lackey A."/>
            <person name="Perbost C."/>
            <person name="Taillon B."/>
            <person name="Stella A."/>
            <person name="Solovyev V."/>
            <person name="Fawcett J.A."/>
            <person name="Sterck L."/>
            <person name="Vandepoele K."/>
            <person name="Grando S.M."/>
            <person name="Toppo S."/>
            <person name="Moser C."/>
            <person name="Lanchbury J."/>
            <person name="Bogden R."/>
            <person name="Skolnick M."/>
            <person name="Sgaramella V."/>
            <person name="Bhatnagar S.K."/>
            <person name="Fontana P."/>
            <person name="Gutin A."/>
            <person name="Van de Peer Y."/>
            <person name="Salamini F."/>
            <person name="Viola R."/>
        </authorList>
    </citation>
    <scope>NUCLEOTIDE SEQUENCE</scope>
</reference>
<evidence type="ECO:0000259" key="1">
    <source>
        <dbReference type="Pfam" id="PF03732"/>
    </source>
</evidence>
<accession>A5BSA3</accession>
<sequence>MDKNNSKNALEEVDLKFLLEALMGEMKRVLRPQNAPNVRKRERVQPREVRVEDEEYCGGNFDEEDDRDSIIGNRRYGGQFREARNWEDNNLGSIKMEIPSFQGKNDLEAYLELEKNIELVFDCHNYFELKKVKLAAIEFSNYVIIWWDQLVLNRRRNREHPIETWEEMKTVLRRRFVPSHYYCELYQKLQGLTQGNRSVDHIKIFK</sequence>
<gene>
    <name evidence="2" type="ORF">VITISV_028814</name>
</gene>
<dbReference type="PANTHER" id="PTHR35046">
    <property type="entry name" value="ZINC KNUCKLE (CCHC-TYPE) FAMILY PROTEIN"/>
    <property type="match status" value="1"/>
</dbReference>
<name>A5BSA3_VITVI</name>
<dbReference type="Pfam" id="PF03732">
    <property type="entry name" value="Retrotrans_gag"/>
    <property type="match status" value="1"/>
</dbReference>
<dbReference type="EMBL" id="AM469167">
    <property type="protein sequence ID" value="CAN83541.1"/>
    <property type="molecule type" value="Genomic_DNA"/>
</dbReference>